<name>A0A418NHN2_9SPHN</name>
<reference evidence="2 3" key="1">
    <citation type="submission" date="2018-08" db="EMBL/GenBank/DDBJ databases">
        <title>Altererythrobacter sp.Ery1 and Ery12, the genome sequencing of novel strains in genus Alterythrobacter.</title>
        <authorList>
            <person name="Cheng H."/>
            <person name="Wu Y.-H."/>
            <person name="Fang C."/>
            <person name="Xu X.-W."/>
        </authorList>
    </citation>
    <scope>NUCLEOTIDE SEQUENCE [LARGE SCALE GENOMIC DNA]</scope>
    <source>
        <strain evidence="2 3">Ery1</strain>
    </source>
</reference>
<evidence type="ECO:0000313" key="2">
    <source>
        <dbReference type="EMBL" id="RIV78154.1"/>
    </source>
</evidence>
<feature type="domain" description="JmjC" evidence="1">
    <location>
        <begin position="112"/>
        <end position="280"/>
    </location>
</feature>
<dbReference type="PANTHER" id="PTHR12461">
    <property type="entry name" value="HYPOXIA-INDUCIBLE FACTOR 1 ALPHA INHIBITOR-RELATED"/>
    <property type="match status" value="1"/>
</dbReference>
<sequence>MAEADPPIFTGMEQVPERKASDSAALSSILDEADSPFVVRGLVSEWPLVKAGLQSARTARRYLLDRARSAPFTVTIGEPGRGGRLFYDDDFGMNFRTARGKLADIFRGFDDNEARTEAPAIYLSSVDMKLFFDGLVEENVSPVVDRRPLESIWIGTDTCVAAHNDFPRNLACCAVGRRRFTIFPPEQFANLYIGPLENTPAGRAVSMVDFHAPDFDAFPRFAEALKHAQVVELEPGDAVYIPSMWWHHVEGLDPFNVLVNYWWRDTPGFLGQPHDALNHAILALRDLPRSERAFWRELFDHYVFENPPEVAEHIPQKARGILAPLTAETAGRIKAYLLRALSK</sequence>
<organism evidence="2 3">
    <name type="scientific">Pelagerythrobacter aerophilus</name>
    <dbReference type="NCBI Taxonomy" id="2306995"/>
    <lineage>
        <taxon>Bacteria</taxon>
        <taxon>Pseudomonadati</taxon>
        <taxon>Pseudomonadota</taxon>
        <taxon>Alphaproteobacteria</taxon>
        <taxon>Sphingomonadales</taxon>
        <taxon>Erythrobacteraceae</taxon>
        <taxon>Pelagerythrobacter</taxon>
    </lineage>
</organism>
<accession>A0A418NHN2</accession>
<dbReference type="Gene3D" id="2.60.120.10">
    <property type="entry name" value="Jelly Rolls"/>
    <property type="match status" value="1"/>
</dbReference>
<evidence type="ECO:0000259" key="1">
    <source>
        <dbReference type="PROSITE" id="PS51184"/>
    </source>
</evidence>
<dbReference type="InterPro" id="IPR003347">
    <property type="entry name" value="JmjC_dom"/>
</dbReference>
<dbReference type="InterPro" id="IPR014710">
    <property type="entry name" value="RmlC-like_jellyroll"/>
</dbReference>
<protein>
    <submittedName>
        <fullName evidence="2">Cupin-like domain-containing protein</fullName>
    </submittedName>
</protein>
<comment type="caution">
    <text evidence="2">The sequence shown here is derived from an EMBL/GenBank/DDBJ whole genome shotgun (WGS) entry which is preliminary data.</text>
</comment>
<evidence type="ECO:0000313" key="3">
    <source>
        <dbReference type="Proteomes" id="UP000285092"/>
    </source>
</evidence>
<gene>
    <name evidence="2" type="ORF">D2V04_09790</name>
</gene>
<dbReference type="SUPFAM" id="SSF51197">
    <property type="entry name" value="Clavaminate synthase-like"/>
    <property type="match status" value="1"/>
</dbReference>
<dbReference type="SMART" id="SM00558">
    <property type="entry name" value="JmjC"/>
    <property type="match status" value="1"/>
</dbReference>
<dbReference type="Pfam" id="PF13621">
    <property type="entry name" value="Cupin_8"/>
    <property type="match status" value="1"/>
</dbReference>
<dbReference type="InterPro" id="IPR041667">
    <property type="entry name" value="Cupin_8"/>
</dbReference>
<dbReference type="PANTHER" id="PTHR12461:SF105">
    <property type="entry name" value="HYPOXIA-INDUCIBLE FACTOR 1-ALPHA INHIBITOR"/>
    <property type="match status" value="1"/>
</dbReference>
<proteinExistence type="predicted"/>
<dbReference type="EMBL" id="QXFK01000016">
    <property type="protein sequence ID" value="RIV78154.1"/>
    <property type="molecule type" value="Genomic_DNA"/>
</dbReference>
<dbReference type="Proteomes" id="UP000285092">
    <property type="component" value="Unassembled WGS sequence"/>
</dbReference>
<dbReference type="OrthoDB" id="479699at2"/>
<dbReference type="PROSITE" id="PS51184">
    <property type="entry name" value="JMJC"/>
    <property type="match status" value="1"/>
</dbReference>
<keyword evidence="3" id="KW-1185">Reference proteome</keyword>
<dbReference type="AlphaFoldDB" id="A0A418NHN2"/>